<gene>
    <name evidence="2" type="ORF">A1O3_09255</name>
</gene>
<feature type="compositionally biased region" description="Low complexity" evidence="1">
    <location>
        <begin position="503"/>
        <end position="522"/>
    </location>
</feature>
<keyword evidence="3" id="KW-1185">Reference proteome</keyword>
<dbReference type="EMBL" id="AMGY01000009">
    <property type="protein sequence ID" value="EXJ78094.1"/>
    <property type="molecule type" value="Genomic_DNA"/>
</dbReference>
<name>W9Y6P5_9EURO</name>
<dbReference type="HOGENOM" id="CLU_462313_0_0_1"/>
<evidence type="ECO:0000256" key="1">
    <source>
        <dbReference type="SAM" id="MobiDB-lite"/>
    </source>
</evidence>
<dbReference type="STRING" id="1182542.W9Y6P5"/>
<feature type="compositionally biased region" description="Low complexity" evidence="1">
    <location>
        <begin position="448"/>
        <end position="463"/>
    </location>
</feature>
<evidence type="ECO:0000313" key="2">
    <source>
        <dbReference type="EMBL" id="EXJ78094.1"/>
    </source>
</evidence>
<protein>
    <submittedName>
        <fullName evidence="2">Uncharacterized protein</fullName>
    </submittedName>
</protein>
<dbReference type="eggNOG" id="ENOG502S8IT">
    <property type="taxonomic scope" value="Eukaryota"/>
</dbReference>
<feature type="compositionally biased region" description="Polar residues" evidence="1">
    <location>
        <begin position="259"/>
        <end position="273"/>
    </location>
</feature>
<proteinExistence type="predicted"/>
<dbReference type="Proteomes" id="UP000019478">
    <property type="component" value="Unassembled WGS sequence"/>
</dbReference>
<dbReference type="AlphaFoldDB" id="W9Y6P5"/>
<evidence type="ECO:0000313" key="3">
    <source>
        <dbReference type="Proteomes" id="UP000019478"/>
    </source>
</evidence>
<comment type="caution">
    <text evidence="2">The sequence shown here is derived from an EMBL/GenBank/DDBJ whole genome shotgun (WGS) entry which is preliminary data.</text>
</comment>
<feature type="compositionally biased region" description="Low complexity" evidence="1">
    <location>
        <begin position="289"/>
        <end position="302"/>
    </location>
</feature>
<dbReference type="OrthoDB" id="2575228at2759"/>
<reference evidence="2 3" key="1">
    <citation type="submission" date="2013-03" db="EMBL/GenBank/DDBJ databases">
        <title>The Genome Sequence of Capronia epimyces CBS 606.96.</title>
        <authorList>
            <consortium name="The Broad Institute Genomics Platform"/>
            <person name="Cuomo C."/>
            <person name="de Hoog S."/>
            <person name="Gorbushina A."/>
            <person name="Walker B."/>
            <person name="Young S.K."/>
            <person name="Zeng Q."/>
            <person name="Gargeya S."/>
            <person name="Fitzgerald M."/>
            <person name="Haas B."/>
            <person name="Abouelleil A."/>
            <person name="Allen A.W."/>
            <person name="Alvarado L."/>
            <person name="Arachchi H.M."/>
            <person name="Berlin A.M."/>
            <person name="Chapman S.B."/>
            <person name="Gainer-Dewar J."/>
            <person name="Goldberg J."/>
            <person name="Griggs A."/>
            <person name="Gujja S."/>
            <person name="Hansen M."/>
            <person name="Howarth C."/>
            <person name="Imamovic A."/>
            <person name="Ireland A."/>
            <person name="Larimer J."/>
            <person name="McCowan C."/>
            <person name="Murphy C."/>
            <person name="Pearson M."/>
            <person name="Poon T.W."/>
            <person name="Priest M."/>
            <person name="Roberts A."/>
            <person name="Saif S."/>
            <person name="Shea T."/>
            <person name="Sisk P."/>
            <person name="Sykes S."/>
            <person name="Wortman J."/>
            <person name="Nusbaum C."/>
            <person name="Birren B."/>
        </authorList>
    </citation>
    <scope>NUCLEOTIDE SEQUENCE [LARGE SCALE GENOMIC DNA]</scope>
    <source>
        <strain evidence="2 3">CBS 606.96</strain>
    </source>
</reference>
<feature type="region of interest" description="Disordered" evidence="1">
    <location>
        <begin position="236"/>
        <end position="333"/>
    </location>
</feature>
<feature type="compositionally biased region" description="Polar residues" evidence="1">
    <location>
        <begin position="309"/>
        <end position="331"/>
    </location>
</feature>
<dbReference type="RefSeq" id="XP_007737539.1">
    <property type="nucleotide sequence ID" value="XM_007739349.1"/>
</dbReference>
<organism evidence="2 3">
    <name type="scientific">Capronia epimyces CBS 606.96</name>
    <dbReference type="NCBI Taxonomy" id="1182542"/>
    <lineage>
        <taxon>Eukaryota</taxon>
        <taxon>Fungi</taxon>
        <taxon>Dikarya</taxon>
        <taxon>Ascomycota</taxon>
        <taxon>Pezizomycotina</taxon>
        <taxon>Eurotiomycetes</taxon>
        <taxon>Chaetothyriomycetidae</taxon>
        <taxon>Chaetothyriales</taxon>
        <taxon>Herpotrichiellaceae</taxon>
        <taxon>Capronia</taxon>
    </lineage>
</organism>
<accession>W9Y6P5</accession>
<feature type="region of interest" description="Disordered" evidence="1">
    <location>
        <begin position="431"/>
        <end position="523"/>
    </location>
</feature>
<sequence>MLFPTPANESSSFDEFFNEDMYRLDVSDEENKEHYADFEDMFSNDALSKDQYRFPSFEAPAKSEYSPPQPWRQGVWCLKQRQPASRLVVEKTRRAETKRPGAIQTMNSVTHHTDATHEPPRSVEIGSPSRTKRFATSPAARLYDPASVRPPISREVTLSPTPMYSQLPDLPQSGHADISGWQQDFQNFHLRMPYESRLQPASGAMSPVSNPSESFRALNAGIAAQNQGVCIPGSRYQGHHAHAGSSAVTEPLSADQDGSGYQKSRSGHSQESFMSRHIPGSHGPKPAHSPISGSFPSSSSSTHSRETQTHISSTNPSMYSQAMFSPPSMNSHPPLPTLEPEETYPALAAPTPQRAAHHILQQDTEHAFTGLGIHYPELDQMNQAVFYEPQDYLHETQASVGVAVPYPATTMPAPVTMTSWHPLPPPPSYVFPESSPFTTPRKQRRSPSRSPSPSISPTNISPRRNPHRSPTRNVTEYSHSRRKSIHKSGPIRDVGSLEPLPVPRTRSASRPPRTLKTPKTPTGGATVIDFVNFTPKDSAKLLGDVAPSGSSKTRARREMEAREKRKKLGEAALKAVKVAGGDVAAFEKAIFT</sequence>
<dbReference type="GeneID" id="19173339"/>